<organism evidence="2 3">
    <name type="scientific">Mycoplasma wenyonii</name>
    <dbReference type="NCBI Taxonomy" id="65123"/>
    <lineage>
        <taxon>Bacteria</taxon>
        <taxon>Bacillati</taxon>
        <taxon>Mycoplasmatota</taxon>
        <taxon>Mollicutes</taxon>
        <taxon>Mycoplasmataceae</taxon>
        <taxon>Mycoplasma</taxon>
    </lineage>
</organism>
<feature type="compositionally biased region" description="Basic and acidic residues" evidence="1">
    <location>
        <begin position="90"/>
        <end position="100"/>
    </location>
</feature>
<comment type="caution">
    <text evidence="2">The sequence shown here is derived from an EMBL/GenBank/DDBJ whole genome shotgun (WGS) entry which is preliminary data.</text>
</comment>
<evidence type="ECO:0000256" key="1">
    <source>
        <dbReference type="SAM" id="MobiDB-lite"/>
    </source>
</evidence>
<accession>A0A328PTC3</accession>
<keyword evidence="3" id="KW-1185">Reference proteome</keyword>
<feature type="compositionally biased region" description="Polar residues" evidence="1">
    <location>
        <begin position="47"/>
        <end position="60"/>
    </location>
</feature>
<protein>
    <submittedName>
        <fullName evidence="2">Uncharacterized protein</fullName>
    </submittedName>
</protein>
<proteinExistence type="predicted"/>
<evidence type="ECO:0000313" key="2">
    <source>
        <dbReference type="EMBL" id="RAO94980.1"/>
    </source>
</evidence>
<evidence type="ECO:0000313" key="3">
    <source>
        <dbReference type="Proteomes" id="UP000249762"/>
    </source>
</evidence>
<name>A0A328PTC3_9MOLU</name>
<feature type="region of interest" description="Disordered" evidence="1">
    <location>
        <begin position="47"/>
        <end position="100"/>
    </location>
</feature>
<dbReference type="EMBL" id="QKVO01000007">
    <property type="protein sequence ID" value="RAO94980.1"/>
    <property type="molecule type" value="Genomic_DNA"/>
</dbReference>
<dbReference type="RefSeq" id="WP_112665495.1">
    <property type="nucleotide sequence ID" value="NZ_QKVO01000007.1"/>
</dbReference>
<reference evidence="3" key="1">
    <citation type="submission" date="2018-06" db="EMBL/GenBank/DDBJ databases">
        <authorList>
            <person name="Martinez Ocampo F."/>
            <person name="Quiroz Castaneda R.E."/>
            <person name="Rojas Lopez X."/>
        </authorList>
    </citation>
    <scope>NUCLEOTIDE SEQUENCE [LARGE SCALE GENOMIC DNA]</scope>
    <source>
        <strain evidence="3">INIFAP02</strain>
    </source>
</reference>
<dbReference type="AlphaFoldDB" id="A0A328PTC3"/>
<gene>
    <name evidence="2" type="ORF">DNK47_02065</name>
</gene>
<feature type="compositionally biased region" description="Polar residues" evidence="1">
    <location>
        <begin position="68"/>
        <end position="89"/>
    </location>
</feature>
<sequence length="252" mass="28085">MTGLVKVLVGLGVAVSVAGVAGGTYVAVTKSNVATQETQLLRIELSSPTSYSDHSQQVVQGSEHAHQESQNLIDSRGTTVTHTSASQDNPDLKTQEQLAKEKETTTGNCIIIDPLKKILEVAKQDETEYYSVSCDNTRMGVAREGNIPNQWEGAFPKSIFKRQDLGNGQKLEIKVKEEDEDTSTDYDSEYEDWPFLLTFSGKSFVNTDNSLLSAKWNYYEDDSLDEERKVFARVKLTKPNSSKNIYLLWTQS</sequence>
<dbReference type="Proteomes" id="UP000249762">
    <property type="component" value="Unassembled WGS sequence"/>
</dbReference>
<dbReference type="OrthoDB" id="9846014at2"/>